<comment type="caution">
    <text evidence="1">The sequence shown here is derived from an EMBL/GenBank/DDBJ whole genome shotgun (WGS) entry which is preliminary data.</text>
</comment>
<dbReference type="Gene3D" id="3.30.300.20">
    <property type="match status" value="1"/>
</dbReference>
<keyword evidence="2" id="KW-1185">Reference proteome</keyword>
<organism evidence="1 2">
    <name type="scientific">Belliella filtrata</name>
    <dbReference type="NCBI Taxonomy" id="2923435"/>
    <lineage>
        <taxon>Bacteria</taxon>
        <taxon>Pseudomonadati</taxon>
        <taxon>Bacteroidota</taxon>
        <taxon>Cytophagia</taxon>
        <taxon>Cytophagales</taxon>
        <taxon>Cyclobacteriaceae</taxon>
        <taxon>Belliella</taxon>
    </lineage>
</organism>
<dbReference type="PANTHER" id="PTHR39624">
    <property type="entry name" value="PROTEIN INVOLVED IN RIMO-MEDIATED BETA-METHYLTHIOLATION OF RIBOSOMAL PROTEIN S12 YCAO"/>
    <property type="match status" value="1"/>
</dbReference>
<sequence>MPTIKSSYLGNLRTEIEHVQSGTKILSDAPVDNNGKGEAFSPTDLVAAALGSCMVTIMGIVAERDGVSLVGLHWEVTKIMNANPRRIAEIIVKFNWGNPVEDAKMIQKLKTAALTCPVALSLDPSIVQTVEFDF</sequence>
<protein>
    <submittedName>
        <fullName evidence="1">OsmC family protein</fullName>
    </submittedName>
</protein>
<dbReference type="Pfam" id="PF02566">
    <property type="entry name" value="OsmC"/>
    <property type="match status" value="1"/>
</dbReference>
<dbReference type="InterPro" id="IPR003718">
    <property type="entry name" value="OsmC/Ohr_fam"/>
</dbReference>
<proteinExistence type="predicted"/>
<dbReference type="Proteomes" id="UP001165489">
    <property type="component" value="Unassembled WGS sequence"/>
</dbReference>
<dbReference type="InterPro" id="IPR036102">
    <property type="entry name" value="OsmC/Ohrsf"/>
</dbReference>
<evidence type="ECO:0000313" key="2">
    <source>
        <dbReference type="Proteomes" id="UP001165489"/>
    </source>
</evidence>
<evidence type="ECO:0000313" key="1">
    <source>
        <dbReference type="EMBL" id="MCH7408788.1"/>
    </source>
</evidence>
<gene>
    <name evidence="1" type="ORF">MM239_05230</name>
</gene>
<accession>A0ABS9UYG3</accession>
<dbReference type="InterPro" id="IPR015946">
    <property type="entry name" value="KH_dom-like_a/b"/>
</dbReference>
<dbReference type="EMBL" id="JAKZGP010000008">
    <property type="protein sequence ID" value="MCH7408788.1"/>
    <property type="molecule type" value="Genomic_DNA"/>
</dbReference>
<dbReference type="PANTHER" id="PTHR39624:SF2">
    <property type="entry name" value="OSMC-LIKE PROTEIN"/>
    <property type="match status" value="1"/>
</dbReference>
<name>A0ABS9UYG3_9BACT</name>
<dbReference type="RefSeq" id="WP_241347150.1">
    <property type="nucleotide sequence ID" value="NZ_JAKZGP010000008.1"/>
</dbReference>
<dbReference type="SUPFAM" id="SSF82784">
    <property type="entry name" value="OsmC-like"/>
    <property type="match status" value="1"/>
</dbReference>
<reference evidence="1" key="1">
    <citation type="submission" date="2022-03" db="EMBL/GenBank/DDBJ databases">
        <title>De novo assembled genomes of Belliella spp. (Cyclobacteriaceae) strains.</title>
        <authorList>
            <person name="Szabo A."/>
            <person name="Korponai K."/>
            <person name="Felfoldi T."/>
        </authorList>
    </citation>
    <scope>NUCLEOTIDE SEQUENCE</scope>
    <source>
        <strain evidence="1">DSM 111904</strain>
    </source>
</reference>